<name>A0A3S2Z6Z6_9PROT</name>
<dbReference type="EC" id="2.3.1.-" evidence="2"/>
<proteinExistence type="inferred from homology"/>
<dbReference type="GO" id="GO:0016746">
    <property type="term" value="F:acyltransferase activity"/>
    <property type="evidence" value="ECO:0007669"/>
    <property type="project" value="UniProtKB-UniRule"/>
</dbReference>
<evidence type="ECO:0000256" key="2">
    <source>
        <dbReference type="RuleBase" id="RU368102"/>
    </source>
</evidence>
<accession>A0A3S2Z6Z6</accession>
<dbReference type="PRINTS" id="PR01489">
    <property type="entry name" value="RTXTOXINC"/>
</dbReference>
<comment type="function">
    <text evidence="2">Involved in fatty acylation of protoxin at internal lysine residues, thereby converting it to the active toxin.</text>
</comment>
<dbReference type="GO" id="GO:0031640">
    <property type="term" value="P:killing of cells of another organism"/>
    <property type="evidence" value="ECO:0007669"/>
    <property type="project" value="UniProtKB-KW"/>
</dbReference>
<organism evidence="3 4">
    <name type="scientific">Hwanghaeella grinnelliae</name>
    <dbReference type="NCBI Taxonomy" id="2500179"/>
    <lineage>
        <taxon>Bacteria</taxon>
        <taxon>Pseudomonadati</taxon>
        <taxon>Pseudomonadota</taxon>
        <taxon>Alphaproteobacteria</taxon>
        <taxon>Rhodospirillales</taxon>
        <taxon>Rhodospirillaceae</taxon>
        <taxon>Hwanghaeella</taxon>
    </lineage>
</organism>
<dbReference type="OrthoDB" id="5431564at2"/>
<dbReference type="GO" id="GO:0009404">
    <property type="term" value="P:toxin metabolic process"/>
    <property type="evidence" value="ECO:0007669"/>
    <property type="project" value="UniProtKB-UniRule"/>
</dbReference>
<keyword evidence="2" id="KW-0963">Cytoplasm</keyword>
<comment type="similarity">
    <text evidence="1 2">Belongs to the RTX toxin acyltransferase family.</text>
</comment>
<evidence type="ECO:0000313" key="3">
    <source>
        <dbReference type="EMBL" id="RVU34733.1"/>
    </source>
</evidence>
<keyword evidence="2 3" id="KW-0808">Transferase</keyword>
<evidence type="ECO:0000256" key="1">
    <source>
        <dbReference type="ARBA" id="ARBA00005686"/>
    </source>
</evidence>
<dbReference type="EMBL" id="SADE01000003">
    <property type="protein sequence ID" value="RVU34733.1"/>
    <property type="molecule type" value="Genomic_DNA"/>
</dbReference>
<dbReference type="GO" id="GO:0005737">
    <property type="term" value="C:cytoplasm"/>
    <property type="evidence" value="ECO:0007669"/>
    <property type="project" value="UniProtKB-SubCell"/>
</dbReference>
<gene>
    <name evidence="3" type="ORF">EOI86_17935</name>
</gene>
<dbReference type="RefSeq" id="WP_127766837.1">
    <property type="nucleotide sequence ID" value="NZ_SADE01000003.1"/>
</dbReference>
<dbReference type="InterPro" id="IPR003996">
    <property type="entry name" value="RTX_toxin-activating_protC_bac"/>
</dbReference>
<comment type="subcellular location">
    <subcellularLocation>
        <location evidence="2">Cytoplasm</location>
    </subcellularLocation>
</comment>
<protein>
    <recommendedName>
        <fullName evidence="2">RTX toxin-activating lysine-acyltransferase</fullName>
        <ecNumber evidence="2">2.3.1.-</ecNumber>
    </recommendedName>
</protein>
<reference evidence="4" key="1">
    <citation type="submission" date="2019-01" db="EMBL/GenBank/DDBJ databases">
        <title>Gri0909 isolated from a small marine red alga.</title>
        <authorList>
            <person name="Kim J."/>
            <person name="Jeong S.E."/>
            <person name="Jeon C.O."/>
        </authorList>
    </citation>
    <scope>NUCLEOTIDE SEQUENCE [LARGE SCALE GENOMIC DNA]</scope>
    <source>
        <strain evidence="4">Gri0909</strain>
    </source>
</reference>
<dbReference type="Proteomes" id="UP000287447">
    <property type="component" value="Unassembled WGS sequence"/>
</dbReference>
<keyword evidence="4" id="KW-1185">Reference proteome</keyword>
<keyword evidence="2" id="KW-0204">Cytolysis</keyword>
<dbReference type="Pfam" id="PF02794">
    <property type="entry name" value="HlyC"/>
    <property type="match status" value="1"/>
</dbReference>
<dbReference type="AlphaFoldDB" id="A0A3S2Z6Z6"/>
<comment type="caution">
    <text evidence="3">The sequence shown here is derived from an EMBL/GenBank/DDBJ whole genome shotgun (WGS) entry which is preliminary data.</text>
</comment>
<evidence type="ECO:0000313" key="4">
    <source>
        <dbReference type="Proteomes" id="UP000287447"/>
    </source>
</evidence>
<sequence length="167" mass="18332">MSESESENALAVEPDAAGNATGQRSLTLGQASSEILWLMTQTASHRHFFMADAEWLIFAPVARARFRMYRDEKGGPAGCVLWASLSDEVEKRVESGASRLAPADWTSGENLWIIDVIAPRGKAAAMIEDMRNNVFKGRRFKFHATDKDGKRTVQTVEPAAETSADSV</sequence>
<keyword evidence="2 3" id="KW-0012">Acyltransferase</keyword>